<dbReference type="Gramene" id="rna-AYBTSS11_LOCUS19156">
    <property type="protein sequence ID" value="CAJ1962261.1"/>
    <property type="gene ID" value="gene-AYBTSS11_LOCUS19156"/>
</dbReference>
<dbReference type="InterPro" id="IPR037804">
    <property type="entry name" value="SGF73"/>
</dbReference>
<proteinExistence type="predicted"/>
<organism evidence="1 2">
    <name type="scientific">Sphenostylis stenocarpa</name>
    <dbReference type="NCBI Taxonomy" id="92480"/>
    <lineage>
        <taxon>Eukaryota</taxon>
        <taxon>Viridiplantae</taxon>
        <taxon>Streptophyta</taxon>
        <taxon>Embryophyta</taxon>
        <taxon>Tracheophyta</taxon>
        <taxon>Spermatophyta</taxon>
        <taxon>Magnoliopsida</taxon>
        <taxon>eudicotyledons</taxon>
        <taxon>Gunneridae</taxon>
        <taxon>Pentapetalae</taxon>
        <taxon>rosids</taxon>
        <taxon>fabids</taxon>
        <taxon>Fabales</taxon>
        <taxon>Fabaceae</taxon>
        <taxon>Papilionoideae</taxon>
        <taxon>50 kb inversion clade</taxon>
        <taxon>NPAAA clade</taxon>
        <taxon>indigoferoid/millettioid clade</taxon>
        <taxon>Phaseoleae</taxon>
        <taxon>Sphenostylis</taxon>
    </lineage>
</organism>
<gene>
    <name evidence="1" type="ORF">AYBTSS11_LOCUS19156</name>
</gene>
<dbReference type="GO" id="GO:0000124">
    <property type="term" value="C:SAGA complex"/>
    <property type="evidence" value="ECO:0007669"/>
    <property type="project" value="InterPro"/>
</dbReference>
<evidence type="ECO:0000313" key="2">
    <source>
        <dbReference type="Proteomes" id="UP001189624"/>
    </source>
</evidence>
<name>A0AA86SJI2_9FABA</name>
<reference evidence="1" key="1">
    <citation type="submission" date="2023-10" db="EMBL/GenBank/DDBJ databases">
        <authorList>
            <person name="Domelevo Entfellner J.-B."/>
        </authorList>
    </citation>
    <scope>NUCLEOTIDE SEQUENCE</scope>
</reference>
<dbReference type="PANTHER" id="PTHR47805">
    <property type="entry name" value="SAGA-ASSOCIATED FACTOR 73"/>
    <property type="match status" value="1"/>
</dbReference>
<sequence>MFTIFWLPSVNSLVISGRAKSDDTVELQCGAEEGVKQNAFPSTPERASSNLFLFLLLPLLLLPAEKRRGEEPKHILHQYSPKLSNKASHRSPTDSAISRFQVHWFFLSMVCSPGSGRMEVIARLLAGGSFSQTVADDFAHQKSAAEYICRELHEADEANLLHEEDMHIYGESPMTDALQLVCCNTCKKPIKDSQFAAHAELCRSLKLTEQTTLELDGSTGYRKPPRKEKKKLAASCANHASAVGGQRRSESLDNIDSNLSQSHLNSQIRVTPFTNKVRVPISLGHSTCVDAASMMDGTGINPGNREHPASVMHPPTKRHKLRANTHLPVLESPGTESGETKTASFTDGITCKDLLERTTSEHGDPNQKILGQVLVQHQNLPKNEFPAPLATKIFYSQKTNRLRARIRHLYFQNLDEQLCTDVCPKTSHAEMVAFQESSLRCPSFDQMDNVHESRSPAKKSDHILPKSSEICLLKAGGLPSSGLSNQFLLDNVSRSSATNVGLTRSNFLPTSYSFASNTGKSLGTMQQPNGSVPVI</sequence>
<keyword evidence="2" id="KW-1185">Reference proteome</keyword>
<dbReference type="PANTHER" id="PTHR47805:SF1">
    <property type="entry name" value="SAGA-ASSOCIATED FACTOR 73"/>
    <property type="match status" value="1"/>
</dbReference>
<dbReference type="AlphaFoldDB" id="A0AA86SJI2"/>
<evidence type="ECO:0000313" key="1">
    <source>
        <dbReference type="EMBL" id="CAJ1962261.1"/>
    </source>
</evidence>
<dbReference type="Proteomes" id="UP001189624">
    <property type="component" value="Chromosome 6"/>
</dbReference>
<accession>A0AA86SJI2</accession>
<dbReference type="EMBL" id="OY731403">
    <property type="protein sequence ID" value="CAJ1962261.1"/>
    <property type="molecule type" value="Genomic_DNA"/>
</dbReference>
<protein>
    <recommendedName>
        <fullName evidence="3">SAGA-associated factor 11</fullName>
    </recommendedName>
</protein>
<evidence type="ECO:0008006" key="3">
    <source>
        <dbReference type="Google" id="ProtNLM"/>
    </source>
</evidence>